<reference evidence="1" key="1">
    <citation type="submission" date="2014-12" db="EMBL/GenBank/DDBJ databases">
        <title>Insight into the proteome of Arion vulgaris.</title>
        <authorList>
            <person name="Aradska J."/>
            <person name="Bulat T."/>
            <person name="Smidak R."/>
            <person name="Sarate P."/>
            <person name="Gangsoo J."/>
            <person name="Sialana F."/>
            <person name="Bilban M."/>
            <person name="Lubec G."/>
        </authorList>
    </citation>
    <scope>NUCLEOTIDE SEQUENCE</scope>
    <source>
        <tissue evidence="1">Skin</tissue>
    </source>
</reference>
<dbReference type="AlphaFoldDB" id="A0A0B6YIG9"/>
<name>A0A0B6YIG9_9EUPU</name>
<accession>A0A0B6YIG9</accession>
<organism evidence="1">
    <name type="scientific">Arion vulgaris</name>
    <dbReference type="NCBI Taxonomy" id="1028688"/>
    <lineage>
        <taxon>Eukaryota</taxon>
        <taxon>Metazoa</taxon>
        <taxon>Spiralia</taxon>
        <taxon>Lophotrochozoa</taxon>
        <taxon>Mollusca</taxon>
        <taxon>Gastropoda</taxon>
        <taxon>Heterobranchia</taxon>
        <taxon>Euthyneura</taxon>
        <taxon>Panpulmonata</taxon>
        <taxon>Eupulmonata</taxon>
        <taxon>Stylommatophora</taxon>
        <taxon>Helicina</taxon>
        <taxon>Arionoidea</taxon>
        <taxon>Arionidae</taxon>
        <taxon>Arion</taxon>
    </lineage>
</organism>
<gene>
    <name evidence="1" type="primary">ORF26573</name>
</gene>
<protein>
    <submittedName>
        <fullName evidence="1">Uncharacterized protein</fullName>
    </submittedName>
</protein>
<sequence length="77" mass="8603">MNFVASATILGTSRKRKTVVNTTQQYGFKSTAFEKQGKPLSHTAPPIYHMSLVIEKFGHDVFPNMQHGLKTGSLFTF</sequence>
<evidence type="ECO:0000313" key="1">
    <source>
        <dbReference type="EMBL" id="CEK56013.1"/>
    </source>
</evidence>
<proteinExistence type="predicted"/>
<dbReference type="EMBL" id="HACG01009148">
    <property type="protein sequence ID" value="CEK56013.1"/>
    <property type="molecule type" value="Transcribed_RNA"/>
</dbReference>